<organism evidence="7">
    <name type="scientific">Lygus hesperus</name>
    <name type="common">Western plant bug</name>
    <dbReference type="NCBI Taxonomy" id="30085"/>
    <lineage>
        <taxon>Eukaryota</taxon>
        <taxon>Metazoa</taxon>
        <taxon>Ecdysozoa</taxon>
        <taxon>Arthropoda</taxon>
        <taxon>Hexapoda</taxon>
        <taxon>Insecta</taxon>
        <taxon>Pterygota</taxon>
        <taxon>Neoptera</taxon>
        <taxon>Paraneoptera</taxon>
        <taxon>Hemiptera</taxon>
        <taxon>Heteroptera</taxon>
        <taxon>Panheteroptera</taxon>
        <taxon>Cimicomorpha</taxon>
        <taxon>Miridae</taxon>
        <taxon>Mirini</taxon>
        <taxon>Lygus</taxon>
    </lineage>
</organism>
<feature type="domain" description="Protein phosphatase 1 regulatory subunit 35 C-terminal" evidence="6">
    <location>
        <begin position="71"/>
        <end position="169"/>
    </location>
</feature>
<keyword evidence="2" id="KW-0963">Cytoplasm</keyword>
<keyword evidence="3" id="KW-0206">Cytoskeleton</keyword>
<dbReference type="GO" id="GO:0032259">
    <property type="term" value="P:methylation"/>
    <property type="evidence" value="ECO:0007669"/>
    <property type="project" value="UniProtKB-KW"/>
</dbReference>
<dbReference type="GO" id="GO:0005814">
    <property type="term" value="C:centriole"/>
    <property type="evidence" value="ECO:0007669"/>
    <property type="project" value="UniProtKB-SubCell"/>
</dbReference>
<keyword evidence="7" id="KW-0808">Transferase</keyword>
<proteinExistence type="inferred from homology"/>
<evidence type="ECO:0000256" key="2">
    <source>
        <dbReference type="ARBA" id="ARBA00022490"/>
    </source>
</evidence>
<gene>
    <name evidence="7" type="primary">SET2_1</name>
    <name evidence="7" type="ORF">CM83_43117</name>
</gene>
<reference evidence="7" key="2">
    <citation type="submission" date="2014-07" db="EMBL/GenBank/DDBJ databases">
        <authorList>
            <person name="Hull J."/>
        </authorList>
    </citation>
    <scope>NUCLEOTIDE SEQUENCE</scope>
</reference>
<sequence length="210" mass="23267">MSSKSCGEQRVTASGSAAVKTLVRNCRSTPAIPVTNCQPPSRPESAETKSKGNYNKGAVASSKDANLAQPQLLTTLKMKENLKKMNAGMKSVRFEQKLPPDTQSKVSRKVNIKFDEKIYRDLIDLKVTEDDLGLRPISSGKPKEVTRVREPVPELSDYYRPKFDKEYVVKPHPPTWPTSAVPCAPQRSPGATSSVLRAVKRWSVDDNKLI</sequence>
<accession>A0A0A9VZF6</accession>
<dbReference type="InterPro" id="IPR029135">
    <property type="entry name" value="PPP1R35_C"/>
</dbReference>
<evidence type="ECO:0000256" key="3">
    <source>
        <dbReference type="ARBA" id="ARBA00023212"/>
    </source>
</evidence>
<evidence type="ECO:0000256" key="4">
    <source>
        <dbReference type="ARBA" id="ARBA00029452"/>
    </source>
</evidence>
<evidence type="ECO:0000313" key="7">
    <source>
        <dbReference type="EMBL" id="JAF98004.1"/>
    </source>
</evidence>
<comment type="similarity">
    <text evidence="4">Belongs to the PPP1R35 family.</text>
</comment>
<feature type="region of interest" description="Disordered" evidence="5">
    <location>
        <begin position="29"/>
        <end position="63"/>
    </location>
</feature>
<evidence type="ECO:0000256" key="1">
    <source>
        <dbReference type="ARBA" id="ARBA00004114"/>
    </source>
</evidence>
<dbReference type="Pfam" id="PF15503">
    <property type="entry name" value="PPP1R35_C"/>
    <property type="match status" value="1"/>
</dbReference>
<keyword evidence="7" id="KW-0489">Methyltransferase</keyword>
<dbReference type="EMBL" id="GBHO01045599">
    <property type="protein sequence ID" value="JAF98004.1"/>
    <property type="molecule type" value="Transcribed_RNA"/>
</dbReference>
<name>A0A0A9VZF6_LYGHE</name>
<comment type="subcellular location">
    <subcellularLocation>
        <location evidence="1">Cytoplasm</location>
        <location evidence="1">Cytoskeleton</location>
        <location evidence="1">Microtubule organizing center</location>
        <location evidence="1">Centrosome</location>
        <location evidence="1">Centriole</location>
    </subcellularLocation>
</comment>
<protein>
    <submittedName>
        <fullName evidence="7">Histone-lysine N-methyltransferase, H3 lysine-36 specific</fullName>
    </submittedName>
</protein>
<evidence type="ECO:0000256" key="5">
    <source>
        <dbReference type="SAM" id="MobiDB-lite"/>
    </source>
</evidence>
<dbReference type="AlphaFoldDB" id="A0A0A9VZF6"/>
<dbReference type="GO" id="GO:0008168">
    <property type="term" value="F:methyltransferase activity"/>
    <property type="evidence" value="ECO:0007669"/>
    <property type="project" value="UniProtKB-KW"/>
</dbReference>
<reference evidence="7" key="1">
    <citation type="journal article" date="2014" name="PLoS ONE">
        <title>Transcriptome-Based Identification of ABC Transporters in the Western Tarnished Plant Bug Lygus hesperus.</title>
        <authorList>
            <person name="Hull J.J."/>
            <person name="Chaney K."/>
            <person name="Geib S.M."/>
            <person name="Fabrick J.A."/>
            <person name="Brent C.S."/>
            <person name="Walsh D."/>
            <person name="Lavine L.C."/>
        </authorList>
    </citation>
    <scope>NUCLEOTIDE SEQUENCE</scope>
</reference>
<evidence type="ECO:0000259" key="6">
    <source>
        <dbReference type="Pfam" id="PF15503"/>
    </source>
</evidence>